<dbReference type="Proteomes" id="UP000295097">
    <property type="component" value="Unassembled WGS sequence"/>
</dbReference>
<dbReference type="InterPro" id="IPR001405">
    <property type="entry name" value="UPF0758"/>
</dbReference>
<comment type="similarity">
    <text evidence="6">Belongs to the UPF0758 family.</text>
</comment>
<dbReference type="SUPFAM" id="SSF47781">
    <property type="entry name" value="RuvA domain 2-like"/>
    <property type="match status" value="1"/>
</dbReference>
<keyword evidence="5" id="KW-0482">Metalloprotease</keyword>
<dbReference type="Gene3D" id="1.10.150.20">
    <property type="entry name" value="5' to 3' exonuclease, C-terminal subdomain"/>
    <property type="match status" value="1"/>
</dbReference>
<keyword evidence="3" id="KW-0378">Hydrolase</keyword>
<dbReference type="NCBIfam" id="NF000642">
    <property type="entry name" value="PRK00024.1"/>
    <property type="match status" value="1"/>
</dbReference>
<name>A0A4R3NXA4_9HYPH</name>
<dbReference type="PANTHER" id="PTHR30471">
    <property type="entry name" value="DNA REPAIR PROTEIN RADC"/>
    <property type="match status" value="1"/>
</dbReference>
<dbReference type="InterPro" id="IPR020891">
    <property type="entry name" value="UPF0758_CS"/>
</dbReference>
<evidence type="ECO:0000256" key="6">
    <source>
        <dbReference type="RuleBase" id="RU003797"/>
    </source>
</evidence>
<gene>
    <name evidence="9" type="ORF">EDC90_101867</name>
</gene>
<keyword evidence="2" id="KW-0479">Metal-binding</keyword>
<dbReference type="InterPro" id="IPR037518">
    <property type="entry name" value="MPN"/>
</dbReference>
<evidence type="ECO:0000256" key="3">
    <source>
        <dbReference type="ARBA" id="ARBA00022801"/>
    </source>
</evidence>
<evidence type="ECO:0000313" key="10">
    <source>
        <dbReference type="Proteomes" id="UP000295097"/>
    </source>
</evidence>
<dbReference type="SUPFAM" id="SSF102712">
    <property type="entry name" value="JAB1/MPN domain"/>
    <property type="match status" value="1"/>
</dbReference>
<feature type="domain" description="MPN" evidence="8">
    <location>
        <begin position="160"/>
        <end position="282"/>
    </location>
</feature>
<dbReference type="EMBL" id="SMAR01000018">
    <property type="protein sequence ID" value="TCT37489.1"/>
    <property type="molecule type" value="Genomic_DNA"/>
</dbReference>
<accession>A0A4R3NXA4</accession>
<dbReference type="AlphaFoldDB" id="A0A4R3NXA4"/>
<protein>
    <submittedName>
        <fullName evidence="9">DNA repair protein RadC</fullName>
    </submittedName>
</protein>
<evidence type="ECO:0000256" key="4">
    <source>
        <dbReference type="ARBA" id="ARBA00022833"/>
    </source>
</evidence>
<comment type="caution">
    <text evidence="9">The sequence shown here is derived from an EMBL/GenBank/DDBJ whole genome shotgun (WGS) entry which is preliminary data.</text>
</comment>
<keyword evidence="4" id="KW-0862">Zinc</keyword>
<feature type="compositionally biased region" description="Basic and acidic residues" evidence="7">
    <location>
        <begin position="27"/>
        <end position="60"/>
    </location>
</feature>
<keyword evidence="1" id="KW-0645">Protease</keyword>
<sequence length="282" mass="31766">MVSRPPKTNHGVDEDDQSTFNMEEGALDERRFFAEQQNDRRLQAESDGDTHKKSEREKTSSHYHGHRDRLRKRFRESGETALADYEVLELLLFRLIPRRDTKPIAKALLDKFGSLGGVFGAPIERLQEVSGIGESVALDLKLVSALAQRSIKSTLKERQVLSSWSSVIDYCTAAMAHETREQFRILFLDKRNRLIADEVQGIGTVDHTPVYPREVVRRALELSATAIILVHNHPSGDPTPSRADIDMTHMIISTAKPLGITVHDHIIIGKDGHVSFKGLKFI</sequence>
<dbReference type="Pfam" id="PF04002">
    <property type="entry name" value="RadC"/>
    <property type="match status" value="1"/>
</dbReference>
<proteinExistence type="inferred from homology"/>
<evidence type="ECO:0000256" key="1">
    <source>
        <dbReference type="ARBA" id="ARBA00022670"/>
    </source>
</evidence>
<dbReference type="PROSITE" id="PS50249">
    <property type="entry name" value="MPN"/>
    <property type="match status" value="1"/>
</dbReference>
<evidence type="ECO:0000256" key="2">
    <source>
        <dbReference type="ARBA" id="ARBA00022723"/>
    </source>
</evidence>
<dbReference type="InterPro" id="IPR010994">
    <property type="entry name" value="RuvA_2-like"/>
</dbReference>
<dbReference type="GO" id="GO:0046872">
    <property type="term" value="F:metal ion binding"/>
    <property type="evidence" value="ECO:0007669"/>
    <property type="project" value="UniProtKB-KW"/>
</dbReference>
<evidence type="ECO:0000256" key="7">
    <source>
        <dbReference type="SAM" id="MobiDB-lite"/>
    </source>
</evidence>
<evidence type="ECO:0000256" key="5">
    <source>
        <dbReference type="ARBA" id="ARBA00023049"/>
    </source>
</evidence>
<dbReference type="GO" id="GO:0006508">
    <property type="term" value="P:proteolysis"/>
    <property type="evidence" value="ECO:0007669"/>
    <property type="project" value="UniProtKB-KW"/>
</dbReference>
<keyword evidence="10" id="KW-1185">Reference proteome</keyword>
<dbReference type="NCBIfam" id="TIGR00608">
    <property type="entry name" value="radc"/>
    <property type="match status" value="1"/>
</dbReference>
<feature type="compositionally biased region" description="Basic residues" evidence="7">
    <location>
        <begin position="61"/>
        <end position="70"/>
    </location>
</feature>
<dbReference type="PANTHER" id="PTHR30471:SF3">
    <property type="entry name" value="UPF0758 PROTEIN YEES-RELATED"/>
    <property type="match status" value="1"/>
</dbReference>
<dbReference type="Gene3D" id="3.40.140.10">
    <property type="entry name" value="Cytidine Deaminase, domain 2"/>
    <property type="match status" value="1"/>
</dbReference>
<dbReference type="CDD" id="cd08071">
    <property type="entry name" value="MPN_DUF2466"/>
    <property type="match status" value="1"/>
</dbReference>
<evidence type="ECO:0000259" key="8">
    <source>
        <dbReference type="PROSITE" id="PS50249"/>
    </source>
</evidence>
<dbReference type="InterPro" id="IPR025657">
    <property type="entry name" value="RadC_JAB"/>
</dbReference>
<feature type="region of interest" description="Disordered" evidence="7">
    <location>
        <begin position="1"/>
        <end position="70"/>
    </location>
</feature>
<dbReference type="GO" id="GO:0008237">
    <property type="term" value="F:metallopeptidase activity"/>
    <property type="evidence" value="ECO:0007669"/>
    <property type="project" value="UniProtKB-KW"/>
</dbReference>
<dbReference type="RefSeq" id="WP_245511043.1">
    <property type="nucleotide sequence ID" value="NZ_SMAR01000018.1"/>
</dbReference>
<reference evidence="9 10" key="1">
    <citation type="submission" date="2019-03" db="EMBL/GenBank/DDBJ databases">
        <title>Freshwater and sediment microbial communities from various areas in North America, analyzing microbe dynamics in response to fracking.</title>
        <authorList>
            <person name="Lamendella R."/>
        </authorList>
    </citation>
    <scope>NUCLEOTIDE SEQUENCE [LARGE SCALE GENOMIC DNA]</scope>
    <source>
        <strain evidence="9 10">175.2</strain>
    </source>
</reference>
<dbReference type="PROSITE" id="PS01302">
    <property type="entry name" value="UPF0758"/>
    <property type="match status" value="1"/>
</dbReference>
<organism evidence="9 10">
    <name type="scientific">Martelella mediterranea</name>
    <dbReference type="NCBI Taxonomy" id="293089"/>
    <lineage>
        <taxon>Bacteria</taxon>
        <taxon>Pseudomonadati</taxon>
        <taxon>Pseudomonadota</taxon>
        <taxon>Alphaproteobacteria</taxon>
        <taxon>Hyphomicrobiales</taxon>
        <taxon>Aurantimonadaceae</taxon>
        <taxon>Martelella</taxon>
    </lineage>
</organism>
<evidence type="ECO:0000313" key="9">
    <source>
        <dbReference type="EMBL" id="TCT37489.1"/>
    </source>
</evidence>